<keyword evidence="5 9" id="KW-0520">NAD</keyword>
<evidence type="ECO:0000256" key="3">
    <source>
        <dbReference type="ARBA" id="ARBA00012954"/>
    </source>
</evidence>
<dbReference type="Pfam" id="PF03720">
    <property type="entry name" value="UDPG_MGDP_dh_C"/>
    <property type="match status" value="1"/>
</dbReference>
<dbReference type="UniPathway" id="UPA00038">
    <property type="reaction ID" value="UER00491"/>
</dbReference>
<proteinExistence type="inferred from homology"/>
<dbReference type="InterPro" id="IPR036220">
    <property type="entry name" value="UDP-Glc/GDP-Man_DH_C_sf"/>
</dbReference>
<comment type="pathway">
    <text evidence="1">Nucleotide-sugar biosynthesis; UDP-alpha-D-glucuronate biosynthesis; UDP-alpha-D-glucuronate from UDP-alpha-D-glucose: step 1/1.</text>
</comment>
<evidence type="ECO:0000256" key="6">
    <source>
        <dbReference type="ARBA" id="ARBA00047473"/>
    </source>
</evidence>
<dbReference type="InterPro" id="IPR028357">
    <property type="entry name" value="UDPglc_DH_bac"/>
</dbReference>
<evidence type="ECO:0000313" key="11">
    <source>
        <dbReference type="EMBL" id="RLG69546.1"/>
    </source>
</evidence>
<dbReference type="Gene3D" id="1.20.5.100">
    <property type="entry name" value="Cytochrome c1, transmembrane anchor, C-terminal"/>
    <property type="match status" value="1"/>
</dbReference>
<dbReference type="Gene3D" id="3.40.50.720">
    <property type="entry name" value="NAD(P)-binding Rossmann-like Domain"/>
    <property type="match status" value="2"/>
</dbReference>
<evidence type="ECO:0000256" key="9">
    <source>
        <dbReference type="PIRSR" id="PIRSR500134-3"/>
    </source>
</evidence>
<evidence type="ECO:0000256" key="1">
    <source>
        <dbReference type="ARBA" id="ARBA00004701"/>
    </source>
</evidence>
<dbReference type="InterPro" id="IPR017476">
    <property type="entry name" value="UDP-Glc/GDP-Man"/>
</dbReference>
<evidence type="ECO:0000256" key="5">
    <source>
        <dbReference type="ARBA" id="ARBA00023027"/>
    </source>
</evidence>
<name>A0A497JFF3_9ARCH</name>
<feature type="binding site" evidence="9">
    <location>
        <position position="30"/>
    </location>
    <ligand>
        <name>NAD(+)</name>
        <dbReference type="ChEBI" id="CHEBI:57540"/>
    </ligand>
</feature>
<accession>A0A497JFF3</accession>
<dbReference type="GO" id="GO:0051287">
    <property type="term" value="F:NAD binding"/>
    <property type="evidence" value="ECO:0007669"/>
    <property type="project" value="InterPro"/>
</dbReference>
<feature type="binding site" evidence="8">
    <location>
        <begin position="153"/>
        <end position="156"/>
    </location>
    <ligand>
        <name>substrate</name>
    </ligand>
</feature>
<reference evidence="11 12" key="1">
    <citation type="submission" date="2018-06" db="EMBL/GenBank/DDBJ databases">
        <title>Extensive metabolic versatility and redundancy in microbially diverse, dynamic hydrothermal sediments.</title>
        <authorList>
            <person name="Dombrowski N."/>
            <person name="Teske A."/>
            <person name="Baker B.J."/>
        </authorList>
    </citation>
    <scope>NUCLEOTIDE SEQUENCE [LARGE SCALE GENOMIC DNA]</scope>
    <source>
        <strain evidence="11">B51_G17</strain>
    </source>
</reference>
<comment type="similarity">
    <text evidence="2">Belongs to the UDP-glucose/GDP-mannose dehydrogenase family.</text>
</comment>
<dbReference type="InterPro" id="IPR014027">
    <property type="entry name" value="UDP-Glc/GDP-Man_DH_C"/>
</dbReference>
<evidence type="ECO:0000256" key="7">
    <source>
        <dbReference type="PIRSR" id="PIRSR500134-1"/>
    </source>
</evidence>
<organism evidence="11 12">
    <name type="scientific">Candidatus Iainarchaeum sp</name>
    <dbReference type="NCBI Taxonomy" id="3101447"/>
    <lineage>
        <taxon>Archaea</taxon>
        <taxon>Candidatus Iainarchaeota</taxon>
        <taxon>Candidatus Iainarchaeia</taxon>
        <taxon>Candidatus Iainarchaeales</taxon>
        <taxon>Candidatus Iainarchaeaceae</taxon>
        <taxon>Candidatus Iainarchaeum</taxon>
    </lineage>
</organism>
<comment type="catalytic activity">
    <reaction evidence="6">
        <text>UDP-alpha-D-glucose + 2 NAD(+) + H2O = UDP-alpha-D-glucuronate + 2 NADH + 3 H(+)</text>
        <dbReference type="Rhea" id="RHEA:23596"/>
        <dbReference type="ChEBI" id="CHEBI:15377"/>
        <dbReference type="ChEBI" id="CHEBI:15378"/>
        <dbReference type="ChEBI" id="CHEBI:57540"/>
        <dbReference type="ChEBI" id="CHEBI:57945"/>
        <dbReference type="ChEBI" id="CHEBI:58052"/>
        <dbReference type="ChEBI" id="CHEBI:58885"/>
        <dbReference type="EC" id="1.1.1.22"/>
    </reaction>
</comment>
<dbReference type="GO" id="GO:0000271">
    <property type="term" value="P:polysaccharide biosynthetic process"/>
    <property type="evidence" value="ECO:0007669"/>
    <property type="project" value="InterPro"/>
</dbReference>
<dbReference type="SUPFAM" id="SSF48179">
    <property type="entry name" value="6-phosphogluconate dehydrogenase C-terminal domain-like"/>
    <property type="match status" value="1"/>
</dbReference>
<evidence type="ECO:0000256" key="8">
    <source>
        <dbReference type="PIRSR" id="PIRSR500134-2"/>
    </source>
</evidence>
<dbReference type="EC" id="1.1.1.22" evidence="3"/>
<evidence type="ECO:0000313" key="12">
    <source>
        <dbReference type="Proteomes" id="UP000278031"/>
    </source>
</evidence>
<feature type="domain" description="UDP-glucose/GDP-mannose dehydrogenase C-terminal" evidence="10">
    <location>
        <begin position="318"/>
        <end position="420"/>
    </location>
</feature>
<dbReference type="SUPFAM" id="SSF52413">
    <property type="entry name" value="UDP-glucose/GDP-mannose dehydrogenase C-terminal domain"/>
    <property type="match status" value="1"/>
</dbReference>
<feature type="binding site" evidence="9">
    <location>
        <position position="268"/>
    </location>
    <ligand>
        <name>NAD(+)</name>
        <dbReference type="ChEBI" id="CHEBI:57540"/>
    </ligand>
</feature>
<dbReference type="Pfam" id="PF00984">
    <property type="entry name" value="UDPG_MGDP_dh"/>
    <property type="match status" value="1"/>
</dbReference>
<evidence type="ECO:0000259" key="10">
    <source>
        <dbReference type="SMART" id="SM00984"/>
    </source>
</evidence>
<feature type="binding site" evidence="9">
    <location>
        <position position="156"/>
    </location>
    <ligand>
        <name>NAD(+)</name>
        <dbReference type="ChEBI" id="CHEBI:57540"/>
    </ligand>
</feature>
<dbReference type="InterPro" id="IPR014026">
    <property type="entry name" value="UDP-Glc/GDP-Man_DH_dimer"/>
</dbReference>
<dbReference type="GO" id="GO:0006065">
    <property type="term" value="P:UDP-glucuronate biosynthetic process"/>
    <property type="evidence" value="ECO:0007669"/>
    <property type="project" value="UniProtKB-UniPathway"/>
</dbReference>
<dbReference type="GO" id="GO:0003979">
    <property type="term" value="F:UDP-glucose 6-dehydrogenase activity"/>
    <property type="evidence" value="ECO:0007669"/>
    <property type="project" value="UniProtKB-EC"/>
</dbReference>
<dbReference type="PIRSF" id="PIRSF500134">
    <property type="entry name" value="UDPglc_DH_bac"/>
    <property type="match status" value="1"/>
</dbReference>
<dbReference type="EMBL" id="QMWP01000130">
    <property type="protein sequence ID" value="RLG69546.1"/>
    <property type="molecule type" value="Genomic_DNA"/>
</dbReference>
<feature type="binding site" evidence="8">
    <location>
        <position position="209"/>
    </location>
    <ligand>
        <name>substrate</name>
    </ligand>
</feature>
<feature type="active site" description="Nucleophile" evidence="7">
    <location>
        <position position="265"/>
    </location>
</feature>
<feature type="binding site" evidence="9">
    <location>
        <position position="124"/>
    </location>
    <ligand>
        <name>NAD(+)</name>
        <dbReference type="ChEBI" id="CHEBI:57540"/>
    </ligand>
</feature>
<protein>
    <recommendedName>
        <fullName evidence="3">UDP-glucose 6-dehydrogenase</fullName>
        <ecNumber evidence="3">1.1.1.22</ecNumber>
    </recommendedName>
</protein>
<dbReference type="InterPro" id="IPR036291">
    <property type="entry name" value="NAD(P)-bd_dom_sf"/>
</dbReference>
<feature type="binding site" evidence="9">
    <location>
        <position position="35"/>
    </location>
    <ligand>
        <name>NAD(+)</name>
        <dbReference type="ChEBI" id="CHEBI:57540"/>
    </ligand>
</feature>
<dbReference type="NCBIfam" id="TIGR03026">
    <property type="entry name" value="NDP-sugDHase"/>
    <property type="match status" value="1"/>
</dbReference>
<evidence type="ECO:0000256" key="4">
    <source>
        <dbReference type="ARBA" id="ARBA00023002"/>
    </source>
</evidence>
<dbReference type="Proteomes" id="UP000278031">
    <property type="component" value="Unassembled WGS sequence"/>
</dbReference>
<feature type="binding site" evidence="9">
    <location>
        <position position="332"/>
    </location>
    <ligand>
        <name>NAD(+)</name>
        <dbReference type="ChEBI" id="CHEBI:57540"/>
    </ligand>
</feature>
<sequence length="436" mass="48538">MQISIIGAGYVGLVSAGCFAKLGDEVICADINEQKINQITQGNVPIYEPGLEELIKEGIEKERLKFTSDISEAIKHGDVIFTCVGTPSNSDGSADISAVLSVAEHFADIKRSISKYKVLVLKSTVPPGTARTCYKIIKSKNVKAFGIVSNPEFLKEGSAIQDFMKPDRIIVGSPSKKARKKVIEAYHGVLRIYVPIIETENWETAELIKYANNAFLATKISFINEMANIAEQFNADIETIAAAIGLDYRINPRFLHPGVGFGGSCLPKDLRAIIKRAEQRGYQASFLREVLETNERQKKHIVEKIKQVYGSLQGKVFAILGLSFKPKTDDMREAPSIIIINELLALGARIKAYDPKAIPNAKKIFKNKIEYCSSIDKAITGSNGIIIVTEWDEFRDIDYSKFVDKVADRRIFDGRNIYDPKQIKRQGFKYYGIGRA</sequence>
<dbReference type="InterPro" id="IPR008927">
    <property type="entry name" value="6-PGluconate_DH-like_C_sf"/>
</dbReference>
<dbReference type="SUPFAM" id="SSF51735">
    <property type="entry name" value="NAD(P)-binding Rossmann-fold domains"/>
    <property type="match status" value="1"/>
</dbReference>
<feature type="binding site" evidence="8">
    <location>
        <position position="262"/>
    </location>
    <ligand>
        <name>substrate</name>
    </ligand>
</feature>
<dbReference type="PANTHER" id="PTHR43750:SF3">
    <property type="entry name" value="UDP-GLUCOSE 6-DEHYDROGENASE TUAD"/>
    <property type="match status" value="1"/>
</dbReference>
<keyword evidence="4" id="KW-0560">Oxidoreductase</keyword>
<dbReference type="InterPro" id="IPR001732">
    <property type="entry name" value="UDP-Glc/GDP-Man_DH_N"/>
</dbReference>
<feature type="binding site" evidence="8">
    <location>
        <position position="325"/>
    </location>
    <ligand>
        <name>substrate</name>
    </ligand>
</feature>
<comment type="caution">
    <text evidence="11">The sequence shown here is derived from an EMBL/GenBank/DDBJ whole genome shotgun (WGS) entry which is preliminary data.</text>
</comment>
<dbReference type="SMART" id="SM00984">
    <property type="entry name" value="UDPG_MGDP_dh_C"/>
    <property type="match status" value="1"/>
</dbReference>
<evidence type="ECO:0000256" key="2">
    <source>
        <dbReference type="ARBA" id="ARBA00006601"/>
    </source>
</evidence>
<feature type="binding site" evidence="9">
    <location>
        <position position="86"/>
    </location>
    <ligand>
        <name>NAD(+)</name>
        <dbReference type="ChEBI" id="CHEBI:57540"/>
    </ligand>
</feature>
<feature type="binding site" evidence="8">
    <location>
        <begin position="254"/>
        <end position="258"/>
    </location>
    <ligand>
        <name>substrate</name>
    </ligand>
</feature>
<dbReference type="PANTHER" id="PTHR43750">
    <property type="entry name" value="UDP-GLUCOSE 6-DEHYDROGENASE TUAD"/>
    <property type="match status" value="1"/>
</dbReference>
<dbReference type="Pfam" id="PF03721">
    <property type="entry name" value="UDPG_MGDP_dh_N"/>
    <property type="match status" value="1"/>
</dbReference>
<gene>
    <name evidence="11" type="ORF">DRO04_03235</name>
</gene>
<dbReference type="AlphaFoldDB" id="A0A497JFF3"/>
<feature type="non-terminal residue" evidence="11">
    <location>
        <position position="436"/>
    </location>
</feature>
<dbReference type="PIRSF" id="PIRSF000124">
    <property type="entry name" value="UDPglc_GDPman_dh"/>
    <property type="match status" value="1"/>
</dbReference>